<evidence type="ECO:0000256" key="1">
    <source>
        <dbReference type="ARBA" id="ARBA00011079"/>
    </source>
</evidence>
<keyword evidence="4" id="KW-0378">Hydrolase</keyword>
<keyword evidence="8" id="KW-1185">Reference proteome</keyword>
<dbReference type="EMBL" id="CAKKNE010000003">
    <property type="protein sequence ID" value="CAH0370584.1"/>
    <property type="molecule type" value="Genomic_DNA"/>
</dbReference>
<evidence type="ECO:0008006" key="9">
    <source>
        <dbReference type="Google" id="ProtNLM"/>
    </source>
</evidence>
<evidence type="ECO:0000313" key="8">
    <source>
        <dbReference type="Proteomes" id="UP000789595"/>
    </source>
</evidence>
<gene>
    <name evidence="7" type="ORF">PECAL_3P04800</name>
</gene>
<dbReference type="InterPro" id="IPR029058">
    <property type="entry name" value="AB_hydrolase_fold"/>
</dbReference>
<dbReference type="Proteomes" id="UP000789595">
    <property type="component" value="Unassembled WGS sequence"/>
</dbReference>
<evidence type="ECO:0000256" key="5">
    <source>
        <dbReference type="ARBA" id="ARBA00023180"/>
    </source>
</evidence>
<dbReference type="Gene3D" id="3.40.50.1820">
    <property type="entry name" value="alpha/beta hydrolase"/>
    <property type="match status" value="1"/>
</dbReference>
<keyword evidence="3 6" id="KW-0732">Signal</keyword>
<organism evidence="7 8">
    <name type="scientific">Pelagomonas calceolata</name>
    <dbReference type="NCBI Taxonomy" id="35677"/>
    <lineage>
        <taxon>Eukaryota</taxon>
        <taxon>Sar</taxon>
        <taxon>Stramenopiles</taxon>
        <taxon>Ochrophyta</taxon>
        <taxon>Pelagophyceae</taxon>
        <taxon>Pelagomonadales</taxon>
        <taxon>Pelagomonadaceae</taxon>
        <taxon>Pelagomonas</taxon>
    </lineage>
</organism>
<name>A0A8J2WWS4_9STRA</name>
<protein>
    <recommendedName>
        <fullName evidence="9">Thymus-specific serine protease</fullName>
    </recommendedName>
</protein>
<dbReference type="AlphaFoldDB" id="A0A8J2WWS4"/>
<reference evidence="7" key="1">
    <citation type="submission" date="2021-11" db="EMBL/GenBank/DDBJ databases">
        <authorList>
            <consortium name="Genoscope - CEA"/>
            <person name="William W."/>
        </authorList>
    </citation>
    <scope>NUCLEOTIDE SEQUENCE</scope>
</reference>
<dbReference type="PANTHER" id="PTHR11010:SF38">
    <property type="entry name" value="LYSOSOMAL PRO-X CARBOXYPEPTIDASE"/>
    <property type="match status" value="1"/>
</dbReference>
<dbReference type="SUPFAM" id="SSF53474">
    <property type="entry name" value="alpha/beta-Hydrolases"/>
    <property type="match status" value="1"/>
</dbReference>
<feature type="chain" id="PRO_5035162108" description="Thymus-specific serine protease" evidence="6">
    <location>
        <begin position="18"/>
        <end position="495"/>
    </location>
</feature>
<dbReference type="Pfam" id="PF05577">
    <property type="entry name" value="Peptidase_S28"/>
    <property type="match status" value="1"/>
</dbReference>
<dbReference type="PANTHER" id="PTHR11010">
    <property type="entry name" value="PROTEASE S28 PRO-X CARBOXYPEPTIDASE-RELATED"/>
    <property type="match status" value="1"/>
</dbReference>
<dbReference type="Gene3D" id="1.20.120.980">
    <property type="entry name" value="Serine carboxypeptidase S28, SKS domain"/>
    <property type="match status" value="1"/>
</dbReference>
<sequence>MASKLLTAVFCAVATDALPQGGIRQALRDATLQRTTHKNAATARKTHNNAAVASERYLTQRLDHYDASLKNASFQQRYFVNSTWYKGTGPVFLCVGGEGPALDESVVSRSVHCSDATELAPQVGALIVALEHRYYGKSVPPSSERGAQRLRHLTSHQAVADIAGFHKHISDEFKLPSTTKWIAFGGSYPGMVAGFSRLRLPHLIHAAVSSSAPWHAKVDMTEYNDRVGAALANGAVGGSEQCQKIVVDGHARIKSLLESSRLQRLSLAKLFNFCNPLALENAQTRRAWAGYGVVSVPAQSNEPASTDPGQSIGALCSVLLAANASSSVDALATLSARQRGGRCVDASLSRNFEDDGSDALSWPWQTCAEFGFYQTCEVGSQCPFARGYVSVADEISICSQFGLTADVVAANVAFSNQVYGGARPQGSRILFPNGDVDPWTGLGVLRSPAPTEPVMLVVGASHHAWTHPADTIVQKSVADAKAAIQSQVKQWLAVE</sequence>
<keyword evidence="2" id="KW-0645">Protease</keyword>
<dbReference type="GO" id="GO:0008239">
    <property type="term" value="F:dipeptidyl-peptidase activity"/>
    <property type="evidence" value="ECO:0007669"/>
    <property type="project" value="TreeGrafter"/>
</dbReference>
<dbReference type="GO" id="GO:0006508">
    <property type="term" value="P:proteolysis"/>
    <property type="evidence" value="ECO:0007669"/>
    <property type="project" value="UniProtKB-KW"/>
</dbReference>
<dbReference type="GO" id="GO:0070008">
    <property type="term" value="F:serine-type exopeptidase activity"/>
    <property type="evidence" value="ECO:0007669"/>
    <property type="project" value="InterPro"/>
</dbReference>
<comment type="caution">
    <text evidence="7">The sequence shown here is derived from an EMBL/GenBank/DDBJ whole genome shotgun (WGS) entry which is preliminary data.</text>
</comment>
<dbReference type="OrthoDB" id="1735038at2759"/>
<evidence type="ECO:0000256" key="3">
    <source>
        <dbReference type="ARBA" id="ARBA00022729"/>
    </source>
</evidence>
<evidence type="ECO:0000313" key="7">
    <source>
        <dbReference type="EMBL" id="CAH0370584.1"/>
    </source>
</evidence>
<evidence type="ECO:0000256" key="4">
    <source>
        <dbReference type="ARBA" id="ARBA00022801"/>
    </source>
</evidence>
<proteinExistence type="inferred from homology"/>
<dbReference type="InterPro" id="IPR042269">
    <property type="entry name" value="Ser_carbopepase_S28_SKS"/>
</dbReference>
<keyword evidence="5" id="KW-0325">Glycoprotein</keyword>
<accession>A0A8J2WWS4</accession>
<dbReference type="InterPro" id="IPR008758">
    <property type="entry name" value="Peptidase_S28"/>
</dbReference>
<comment type="similarity">
    <text evidence="1">Belongs to the peptidase S28 family.</text>
</comment>
<feature type="signal peptide" evidence="6">
    <location>
        <begin position="1"/>
        <end position="17"/>
    </location>
</feature>
<evidence type="ECO:0000256" key="6">
    <source>
        <dbReference type="SAM" id="SignalP"/>
    </source>
</evidence>
<evidence type="ECO:0000256" key="2">
    <source>
        <dbReference type="ARBA" id="ARBA00022670"/>
    </source>
</evidence>